<dbReference type="SUPFAM" id="SSF51735">
    <property type="entry name" value="NAD(P)-binding Rossmann-fold domains"/>
    <property type="match status" value="1"/>
</dbReference>
<dbReference type="FunFam" id="3.40.50.720:FF:000084">
    <property type="entry name" value="Short-chain dehydrogenase reductase"/>
    <property type="match status" value="1"/>
</dbReference>
<evidence type="ECO:0000256" key="2">
    <source>
        <dbReference type="ARBA" id="ARBA00023002"/>
    </source>
</evidence>
<dbReference type="RefSeq" id="WP_149957333.1">
    <property type="nucleotide sequence ID" value="NZ_BKDJ01000011.1"/>
</dbReference>
<dbReference type="Proteomes" id="UP000325307">
    <property type="component" value="Unassembled WGS sequence"/>
</dbReference>
<comment type="caution">
    <text evidence="5">The sequence shown here is derived from an EMBL/GenBank/DDBJ whole genome shotgun (WGS) entry which is preliminary data.</text>
</comment>
<dbReference type="NCBIfam" id="NF005559">
    <property type="entry name" value="PRK07231.1"/>
    <property type="match status" value="1"/>
</dbReference>
<evidence type="ECO:0000256" key="3">
    <source>
        <dbReference type="RuleBase" id="RU000363"/>
    </source>
</evidence>
<dbReference type="AlphaFoldDB" id="A0A5A7NUY3"/>
<dbReference type="PRINTS" id="PR00080">
    <property type="entry name" value="SDRFAMILY"/>
</dbReference>
<dbReference type="InterPro" id="IPR036291">
    <property type="entry name" value="NAD(P)-bd_dom_sf"/>
</dbReference>
<organism evidence="5 6">
    <name type="scientific">Zafaria cholistanensis</name>
    <dbReference type="NCBI Taxonomy" id="1682741"/>
    <lineage>
        <taxon>Bacteria</taxon>
        <taxon>Bacillati</taxon>
        <taxon>Actinomycetota</taxon>
        <taxon>Actinomycetes</taxon>
        <taxon>Micrococcales</taxon>
        <taxon>Micrococcaceae</taxon>
        <taxon>Zafaria</taxon>
    </lineage>
</organism>
<protein>
    <submittedName>
        <fullName evidence="5">Short-chain dehydrogenase</fullName>
    </submittedName>
</protein>
<sequence length="264" mass="26915">MEALEEARSGRGAGGRFKGKVAVVTGGGGGIGTAVAARLASEGAHVVVCDANAATATEVAEGLVGAGWSAQALNFNLASAAAVDAAVRDIVRDHGKVDVLVNNAGINRRGALLDLSAEDWDLSFAVNVDALFHLCRAVLPHMIEAGGGAIVNTASQWGLHPAPGHIAYNVSKAAVVAFTQNLARDYAPHGIRVNAVAPGEVRTPMLEGNLQRTGRTVADLNALVPFGRIGEPDEIAALIAFLASNEAPYLCGSVVEITGAQAVS</sequence>
<dbReference type="CDD" id="cd05233">
    <property type="entry name" value="SDR_c"/>
    <property type="match status" value="1"/>
</dbReference>
<accession>A0A5A7NUY3</accession>
<evidence type="ECO:0000256" key="1">
    <source>
        <dbReference type="ARBA" id="ARBA00006484"/>
    </source>
</evidence>
<evidence type="ECO:0000313" key="6">
    <source>
        <dbReference type="Proteomes" id="UP000325307"/>
    </source>
</evidence>
<dbReference type="InterPro" id="IPR020904">
    <property type="entry name" value="Sc_DH/Rdtase_CS"/>
</dbReference>
<name>A0A5A7NUY3_9MICC</name>
<dbReference type="PRINTS" id="PR00081">
    <property type="entry name" value="GDHRDH"/>
</dbReference>
<gene>
    <name evidence="5" type="ORF">NCCP1664_22260</name>
</gene>
<dbReference type="SMART" id="SM00822">
    <property type="entry name" value="PKS_KR"/>
    <property type="match status" value="1"/>
</dbReference>
<feature type="domain" description="Ketoreductase" evidence="4">
    <location>
        <begin position="20"/>
        <end position="199"/>
    </location>
</feature>
<dbReference type="OrthoDB" id="4350228at2"/>
<evidence type="ECO:0000313" key="5">
    <source>
        <dbReference type="EMBL" id="GER23731.1"/>
    </source>
</evidence>
<evidence type="ECO:0000259" key="4">
    <source>
        <dbReference type="SMART" id="SM00822"/>
    </source>
</evidence>
<keyword evidence="6" id="KW-1185">Reference proteome</keyword>
<comment type="similarity">
    <text evidence="1 3">Belongs to the short-chain dehydrogenases/reductases (SDR) family.</text>
</comment>
<dbReference type="Gene3D" id="3.40.50.720">
    <property type="entry name" value="NAD(P)-binding Rossmann-like Domain"/>
    <property type="match status" value="1"/>
</dbReference>
<dbReference type="PROSITE" id="PS00061">
    <property type="entry name" value="ADH_SHORT"/>
    <property type="match status" value="1"/>
</dbReference>
<dbReference type="InterPro" id="IPR057326">
    <property type="entry name" value="KR_dom"/>
</dbReference>
<proteinExistence type="inferred from homology"/>
<dbReference type="GO" id="GO:0016616">
    <property type="term" value="F:oxidoreductase activity, acting on the CH-OH group of donors, NAD or NADP as acceptor"/>
    <property type="evidence" value="ECO:0007669"/>
    <property type="project" value="UniProtKB-ARBA"/>
</dbReference>
<dbReference type="Pfam" id="PF00106">
    <property type="entry name" value="adh_short"/>
    <property type="match status" value="1"/>
</dbReference>
<dbReference type="PANTHER" id="PTHR42760">
    <property type="entry name" value="SHORT-CHAIN DEHYDROGENASES/REDUCTASES FAMILY MEMBER"/>
    <property type="match status" value="1"/>
</dbReference>
<reference evidence="5 6" key="1">
    <citation type="submission" date="2019-09" db="EMBL/GenBank/DDBJ databases">
        <title>Arthrobacter zafarii sp. nov., a moderately thermotolerant and halotolerant actinobacterium isolated from Cholistan desert soil of Pakistan.</title>
        <authorList>
            <person name="Amin A."/>
            <person name="Ahmed I."/>
            <person name="Khalid N."/>
            <person name="Schumann P."/>
            <person name="Busse H.J."/>
            <person name="Khan I.U."/>
            <person name="Li S."/>
            <person name="Li W.J."/>
        </authorList>
    </citation>
    <scope>NUCLEOTIDE SEQUENCE [LARGE SCALE GENOMIC DNA]</scope>
    <source>
        <strain evidence="5 6">NCCP-1664</strain>
    </source>
</reference>
<dbReference type="EMBL" id="BKDJ01000011">
    <property type="protein sequence ID" value="GER23731.1"/>
    <property type="molecule type" value="Genomic_DNA"/>
</dbReference>
<keyword evidence="2" id="KW-0560">Oxidoreductase</keyword>
<dbReference type="InterPro" id="IPR002347">
    <property type="entry name" value="SDR_fam"/>
</dbReference>